<feature type="compositionally biased region" description="Basic and acidic residues" evidence="1">
    <location>
        <begin position="18"/>
        <end position="32"/>
    </location>
</feature>
<dbReference type="RefSeq" id="XP_025359313.1">
    <property type="nucleotide sequence ID" value="XM_025507455.1"/>
</dbReference>
<evidence type="ECO:0000256" key="1">
    <source>
        <dbReference type="SAM" id="MobiDB-lite"/>
    </source>
</evidence>
<dbReference type="Gene3D" id="2.40.50.40">
    <property type="match status" value="1"/>
</dbReference>
<dbReference type="GeneID" id="37029278"/>
<feature type="compositionally biased region" description="Basic and acidic residues" evidence="1">
    <location>
        <begin position="397"/>
        <end position="413"/>
    </location>
</feature>
<dbReference type="OrthoDB" id="433924at2759"/>
<feature type="compositionally biased region" description="Basic and acidic residues" evidence="1">
    <location>
        <begin position="429"/>
        <end position="440"/>
    </location>
</feature>
<dbReference type="AlphaFoldDB" id="A0A316UK11"/>
<feature type="compositionally biased region" description="Gly residues" evidence="1">
    <location>
        <begin position="456"/>
        <end position="465"/>
    </location>
</feature>
<feature type="region of interest" description="Disordered" evidence="1">
    <location>
        <begin position="1"/>
        <end position="66"/>
    </location>
</feature>
<feature type="region of interest" description="Disordered" evidence="1">
    <location>
        <begin position="393"/>
        <end position="530"/>
    </location>
</feature>
<sequence length="572" mass="62580">MAASPSPAPTRKSARSAARKESRESDGGPKQESDEEKENDKMASSSRRRLSSSSAASSSKHTETALLQPQAPYPAVEAKINDSIIYAFFRYCAERHKIYHRKEAGVPAAELSEDQLFVKGRYGNVFRQLDRGSAFVRDNIINKGDQSNDEICFRVFLYNVFSNTETYARWEKELGEVPSLKNFDVAAYTKILDPVVAAGGRIYSSGFQLVPPTNVFPKMSGHAASLRLLKLMVDVGLAERIQKCKYIVDASALVQTLPTLGGFLSLNLLCYLNESPHINLEYRDWASCGPGARETLAKIFGHSVINSVAMEEAGLLWLKENQWRYWARLGEDPPQCPGIPPGMRVLDFENALCWHHRYMAAQRAQGIPFSANPEYDAAVTDISVDPSKIAAFEESETEKAEGAVERAVERAAEEVPAASAGPASAGSAQKDDKTGGHEAEGAVEMGVESGADDTGPSGGETGGGSEQIEAEQKAVGAGSSEGEREEVMEVEMKVEEGDSLKEQRGCEEDSTEEQRGGQRDASEEQSEGVYEIEKIVNRRPNSNSIFRVRWAGYPPEVSERGASMTRRRDAVS</sequence>
<dbReference type="Pfam" id="PF18723">
    <property type="entry name" value="HMUDK_hel"/>
    <property type="match status" value="1"/>
</dbReference>
<name>A0A316UK11_9BASI</name>
<keyword evidence="4" id="KW-1185">Reference proteome</keyword>
<gene>
    <name evidence="3" type="ORF">BDZ90DRAFT_244144</name>
</gene>
<reference evidence="3 4" key="1">
    <citation type="journal article" date="2018" name="Mol. Biol. Evol.">
        <title>Broad Genomic Sampling Reveals a Smut Pathogenic Ancestry of the Fungal Clade Ustilaginomycotina.</title>
        <authorList>
            <person name="Kijpornyongpan T."/>
            <person name="Mondo S.J."/>
            <person name="Barry K."/>
            <person name="Sandor L."/>
            <person name="Lee J."/>
            <person name="Lipzen A."/>
            <person name="Pangilinan J."/>
            <person name="LaButti K."/>
            <person name="Hainaut M."/>
            <person name="Henrissat B."/>
            <person name="Grigoriev I.V."/>
            <person name="Spatafora J.W."/>
            <person name="Aime M.C."/>
        </authorList>
    </citation>
    <scope>NUCLEOTIDE SEQUENCE [LARGE SCALE GENOMIC DNA]</scope>
    <source>
        <strain evidence="3 4">MCA 5214</strain>
    </source>
</reference>
<feature type="compositionally biased region" description="Low complexity" evidence="1">
    <location>
        <begin position="414"/>
        <end position="428"/>
    </location>
</feature>
<evidence type="ECO:0000313" key="4">
    <source>
        <dbReference type="Proteomes" id="UP000245884"/>
    </source>
</evidence>
<accession>A0A316UK11</accession>
<feature type="compositionally biased region" description="Basic and acidic residues" evidence="1">
    <location>
        <begin position="481"/>
        <end position="522"/>
    </location>
</feature>
<organism evidence="3 4">
    <name type="scientific">Jaminaea rosea</name>
    <dbReference type="NCBI Taxonomy" id="1569628"/>
    <lineage>
        <taxon>Eukaryota</taxon>
        <taxon>Fungi</taxon>
        <taxon>Dikarya</taxon>
        <taxon>Basidiomycota</taxon>
        <taxon>Ustilaginomycotina</taxon>
        <taxon>Exobasidiomycetes</taxon>
        <taxon>Microstromatales</taxon>
        <taxon>Microstromatales incertae sedis</taxon>
        <taxon>Jaminaea</taxon>
    </lineage>
</organism>
<protein>
    <recommendedName>
        <fullName evidence="2">5-hmdU DNA kinase helical domain-containing protein</fullName>
    </recommendedName>
</protein>
<dbReference type="Proteomes" id="UP000245884">
    <property type="component" value="Unassembled WGS sequence"/>
</dbReference>
<feature type="domain" description="5-hmdU DNA kinase helical" evidence="2">
    <location>
        <begin position="84"/>
        <end position="361"/>
    </location>
</feature>
<dbReference type="STRING" id="1569628.A0A316UK11"/>
<evidence type="ECO:0000313" key="3">
    <source>
        <dbReference type="EMBL" id="PWN24701.1"/>
    </source>
</evidence>
<proteinExistence type="predicted"/>
<dbReference type="InterPro" id="IPR040684">
    <property type="entry name" value="HMUDK_hel"/>
</dbReference>
<evidence type="ECO:0000259" key="2">
    <source>
        <dbReference type="Pfam" id="PF18723"/>
    </source>
</evidence>
<dbReference type="EMBL" id="KZ819679">
    <property type="protein sequence ID" value="PWN24701.1"/>
    <property type="molecule type" value="Genomic_DNA"/>
</dbReference>
<dbReference type="CDD" id="cd00024">
    <property type="entry name" value="CD_CSD"/>
    <property type="match status" value="1"/>
</dbReference>